<comment type="caution">
    <text evidence="5">The sequence shown here is derived from an EMBL/GenBank/DDBJ whole genome shotgun (WGS) entry which is preliminary data.</text>
</comment>
<feature type="repeat" description="WD" evidence="3">
    <location>
        <begin position="537"/>
        <end position="563"/>
    </location>
</feature>
<keyword evidence="6" id="KW-1185">Reference proteome</keyword>
<dbReference type="AlphaFoldDB" id="A0AAE0LLA4"/>
<evidence type="ECO:0000256" key="1">
    <source>
        <dbReference type="ARBA" id="ARBA00022574"/>
    </source>
</evidence>
<organism evidence="5 6">
    <name type="scientific">Cymbomonas tetramitiformis</name>
    <dbReference type="NCBI Taxonomy" id="36881"/>
    <lineage>
        <taxon>Eukaryota</taxon>
        <taxon>Viridiplantae</taxon>
        <taxon>Chlorophyta</taxon>
        <taxon>Pyramimonadophyceae</taxon>
        <taxon>Pyramimonadales</taxon>
        <taxon>Pyramimonadaceae</taxon>
        <taxon>Cymbomonas</taxon>
    </lineage>
</organism>
<dbReference type="Gene3D" id="2.130.10.10">
    <property type="entry name" value="YVTN repeat-like/Quinoprotein amine dehydrogenase"/>
    <property type="match status" value="1"/>
</dbReference>
<dbReference type="PANTHER" id="PTHR22838">
    <property type="entry name" value="WD REPEAT PROTEIN 26-RELATED"/>
    <property type="match status" value="1"/>
</dbReference>
<feature type="repeat" description="WD" evidence="3">
    <location>
        <begin position="374"/>
        <end position="408"/>
    </location>
</feature>
<feature type="repeat" description="WD" evidence="3">
    <location>
        <begin position="332"/>
        <end position="373"/>
    </location>
</feature>
<keyword evidence="2" id="KW-0677">Repeat</keyword>
<dbReference type="InterPro" id="IPR019775">
    <property type="entry name" value="WD40_repeat_CS"/>
</dbReference>
<dbReference type="InterPro" id="IPR001680">
    <property type="entry name" value="WD40_rpt"/>
</dbReference>
<evidence type="ECO:0000256" key="3">
    <source>
        <dbReference type="PROSITE-ProRule" id="PRU00221"/>
    </source>
</evidence>
<reference evidence="5 6" key="1">
    <citation type="journal article" date="2015" name="Genome Biol. Evol.">
        <title>Comparative Genomics of a Bacterivorous Green Alga Reveals Evolutionary Causalities and Consequences of Phago-Mixotrophic Mode of Nutrition.</title>
        <authorList>
            <person name="Burns J.A."/>
            <person name="Paasch A."/>
            <person name="Narechania A."/>
            <person name="Kim E."/>
        </authorList>
    </citation>
    <scope>NUCLEOTIDE SEQUENCE [LARGE SCALE GENOMIC DNA]</scope>
    <source>
        <strain evidence="5 6">PLY_AMNH</strain>
    </source>
</reference>
<feature type="repeat" description="WD" evidence="3">
    <location>
        <begin position="287"/>
        <end position="321"/>
    </location>
</feature>
<dbReference type="Pfam" id="PF00400">
    <property type="entry name" value="WD40"/>
    <property type="match status" value="4"/>
</dbReference>
<evidence type="ECO:0000313" key="5">
    <source>
        <dbReference type="EMBL" id="KAK3289025.1"/>
    </source>
</evidence>
<dbReference type="InterPro" id="IPR036322">
    <property type="entry name" value="WD40_repeat_dom_sf"/>
</dbReference>
<sequence length="645" mass="71951">MSQPARRSLLRRNGVERDTGNFDIVHEPPRKRTRHICEDRQRGVALTPGMPGVRGEEMEKSPNNEVGESRRAPEYIGPNKLIHREEYIRLLQQSLRGLGFASIAKNLEEESGVPYEDENVGALSAAVLAGDWKKVQALLERLQVGNEENMVTAKFSILTQKYLEALESSDTDLAVHTLQIELAPLSISHRWRQQLHFLASLLLKHSPLLHQMDKGLAGRQALLLKLQQLLPTTVRLPEHRLQVLVEQALQRQRDTCIHHNTNEHTFSLLRDHRCNRDRIPTKTVQVLEDHLDEVWHIQFSHNGKYLASASKDCTAVIWEVSPCGGLSVLHTLRGHTDSLAFVAWSPDDDKILTCGNDCHINLWEVSSGTCLRNYAKHTNHVTACAWLPCGTRFVSGGHDKNMYLWDIEGNELYHWAVARINDLAITSGGRKLVSTCSEKKLRSYDLETHQENAIEVKTAITSISASRDGHFLLANLASQQIQLWEEVKGPSSPPRLEDGCVEAEQIQGLRFVMAYKFRGQSEKQGRFVIRSCFGGSEESFVVSGSEDSLLYIWHLQSGDLLDVLPGHCGTINAVSWNPARPTMFASASDDHTIRIWGCASDVRDAALCASAPMPQCSNGYPSSQDVHAGAAAMEEKPEVAPAPAP</sequence>
<feature type="compositionally biased region" description="Basic and acidic residues" evidence="4">
    <location>
        <begin position="54"/>
        <end position="71"/>
    </location>
</feature>
<dbReference type="PROSITE" id="PS50082">
    <property type="entry name" value="WD_REPEATS_2"/>
    <property type="match status" value="5"/>
</dbReference>
<dbReference type="PROSITE" id="PS50294">
    <property type="entry name" value="WD_REPEATS_REGION"/>
    <property type="match status" value="4"/>
</dbReference>
<dbReference type="InterPro" id="IPR051350">
    <property type="entry name" value="WD_repeat-ST_regulator"/>
</dbReference>
<dbReference type="SMART" id="SM00320">
    <property type="entry name" value="WD40"/>
    <property type="match status" value="7"/>
</dbReference>
<evidence type="ECO:0000256" key="2">
    <source>
        <dbReference type="ARBA" id="ARBA00022737"/>
    </source>
</evidence>
<dbReference type="CDD" id="cd00200">
    <property type="entry name" value="WD40"/>
    <property type="match status" value="1"/>
</dbReference>
<protein>
    <submittedName>
        <fullName evidence="5">Uncharacterized protein</fullName>
    </submittedName>
</protein>
<feature type="region of interest" description="Disordered" evidence="4">
    <location>
        <begin position="620"/>
        <end position="645"/>
    </location>
</feature>
<dbReference type="PANTHER" id="PTHR22838:SF0">
    <property type="entry name" value="WD REPEAT-CONTAINING PROTEIN 26"/>
    <property type="match status" value="1"/>
</dbReference>
<gene>
    <name evidence="5" type="ORF">CYMTET_3524</name>
</gene>
<feature type="repeat" description="WD" evidence="3">
    <location>
        <begin position="564"/>
        <end position="596"/>
    </location>
</feature>
<dbReference type="SUPFAM" id="SSF50978">
    <property type="entry name" value="WD40 repeat-like"/>
    <property type="match status" value="1"/>
</dbReference>
<accession>A0AAE0LLA4</accession>
<dbReference type="PROSITE" id="PS00678">
    <property type="entry name" value="WD_REPEATS_1"/>
    <property type="match status" value="2"/>
</dbReference>
<name>A0AAE0LLA4_9CHLO</name>
<dbReference type="Pfam" id="PF23627">
    <property type="entry name" value="LisH_WDR26"/>
    <property type="match status" value="1"/>
</dbReference>
<evidence type="ECO:0000256" key="4">
    <source>
        <dbReference type="SAM" id="MobiDB-lite"/>
    </source>
</evidence>
<keyword evidence="1 3" id="KW-0853">WD repeat</keyword>
<dbReference type="EMBL" id="LGRX02000260">
    <property type="protein sequence ID" value="KAK3289025.1"/>
    <property type="molecule type" value="Genomic_DNA"/>
</dbReference>
<evidence type="ECO:0000313" key="6">
    <source>
        <dbReference type="Proteomes" id="UP001190700"/>
    </source>
</evidence>
<dbReference type="Proteomes" id="UP001190700">
    <property type="component" value="Unassembled WGS sequence"/>
</dbReference>
<feature type="region of interest" description="Disordered" evidence="4">
    <location>
        <begin position="45"/>
        <end position="71"/>
    </location>
</feature>
<proteinExistence type="predicted"/>
<dbReference type="InterPro" id="IPR015943">
    <property type="entry name" value="WD40/YVTN_repeat-like_dom_sf"/>
</dbReference>